<evidence type="ECO:0000313" key="1">
    <source>
        <dbReference type="EMBL" id="KTB45806.1"/>
    </source>
</evidence>
<evidence type="ECO:0000313" key="2">
    <source>
        <dbReference type="Proteomes" id="UP000054988"/>
    </source>
</evidence>
<name>A0A0W0GB66_MONRR</name>
<gene>
    <name evidence="1" type="ORF">WG66_1621</name>
</gene>
<protein>
    <submittedName>
        <fullName evidence="1">Uncharacterized protein</fullName>
    </submittedName>
</protein>
<dbReference type="AlphaFoldDB" id="A0A0W0GB66"/>
<accession>A0A0W0GB66</accession>
<dbReference type="Proteomes" id="UP000054988">
    <property type="component" value="Unassembled WGS sequence"/>
</dbReference>
<proteinExistence type="predicted"/>
<reference evidence="1 2" key="1">
    <citation type="submission" date="2015-12" db="EMBL/GenBank/DDBJ databases">
        <title>Draft genome sequence of Moniliophthora roreri, the causal agent of frosty pod rot of cacao.</title>
        <authorList>
            <person name="Aime M.C."/>
            <person name="Diaz-Valderrama J.R."/>
            <person name="Kijpornyongpan T."/>
            <person name="Phillips-Mora W."/>
        </authorList>
    </citation>
    <scope>NUCLEOTIDE SEQUENCE [LARGE SCALE GENOMIC DNA]</scope>
    <source>
        <strain evidence="1 2">MCA 2952</strain>
    </source>
</reference>
<organism evidence="1 2">
    <name type="scientific">Moniliophthora roreri</name>
    <name type="common">Frosty pod rot fungus</name>
    <name type="synonym">Monilia roreri</name>
    <dbReference type="NCBI Taxonomy" id="221103"/>
    <lineage>
        <taxon>Eukaryota</taxon>
        <taxon>Fungi</taxon>
        <taxon>Dikarya</taxon>
        <taxon>Basidiomycota</taxon>
        <taxon>Agaricomycotina</taxon>
        <taxon>Agaricomycetes</taxon>
        <taxon>Agaricomycetidae</taxon>
        <taxon>Agaricales</taxon>
        <taxon>Marasmiineae</taxon>
        <taxon>Marasmiaceae</taxon>
        <taxon>Moniliophthora</taxon>
    </lineage>
</organism>
<dbReference type="EMBL" id="LATX01000607">
    <property type="protein sequence ID" value="KTB45806.1"/>
    <property type="molecule type" value="Genomic_DNA"/>
</dbReference>
<comment type="caution">
    <text evidence="1">The sequence shown here is derived from an EMBL/GenBank/DDBJ whole genome shotgun (WGS) entry which is preliminary data.</text>
</comment>
<sequence>MISSQELIDLIIDELWWDKTSLISVSMVSRAWLPRSRKHLFRTLRLLPLSRYGNQRYPTLQPILEVRRFIDLFSYPHSTIPDAGPTHIIFTADVLYANVEYMPERTRHRYDTELERQQKIIEQRMAAFMMLLSWLSAKPKGEQGITVSTYAEKLFRKVKHLTLFSLGPRSTMEGLKRLLSLPFPGVTHLTIEGKLLHLPRFFLAIVSSFKSLERLSVTHTAHHHTPVTGAPIKQMWFPSSLTHIEIMALHISFLNLGSCSTLEYLTVYIKYPTVEAQFTAINQFLESSIAVKNQRLKHCKLVLASQIPTRPVVIDSLSKLLHFNRIKSWTVDADCNAFLRGGVETIPNVTTIVLQGLQTIPDQITTVFDNTLSQSSLFPGLRSIEIPIIHRCDRNMLQRSGWDEVEGTVPEGSEAHRYVNKMEKRIRSQFSECDSKGLLTIHSIYRPVGL</sequence>